<dbReference type="Proteomes" id="UP000214566">
    <property type="component" value="Unassembled WGS sequence"/>
</dbReference>
<evidence type="ECO:0000313" key="3">
    <source>
        <dbReference type="Proteomes" id="UP000214566"/>
    </source>
</evidence>
<dbReference type="EMBL" id="FLMQ01000056">
    <property type="protein sequence ID" value="SBP89231.1"/>
    <property type="molecule type" value="Genomic_DNA"/>
</dbReference>
<evidence type="ECO:0000256" key="1">
    <source>
        <dbReference type="SAM" id="MobiDB-lite"/>
    </source>
</evidence>
<organism evidence="2 3">
    <name type="scientific">Thiomonas delicata</name>
    <name type="common">Thiomonas cuprina</name>
    <dbReference type="NCBI Taxonomy" id="364030"/>
    <lineage>
        <taxon>Bacteria</taxon>
        <taxon>Pseudomonadati</taxon>
        <taxon>Pseudomonadota</taxon>
        <taxon>Betaproteobacteria</taxon>
        <taxon>Burkholderiales</taxon>
        <taxon>Thiomonas</taxon>
    </lineage>
</organism>
<evidence type="ECO:0000313" key="2">
    <source>
        <dbReference type="EMBL" id="SBP89231.1"/>
    </source>
</evidence>
<dbReference type="AlphaFoldDB" id="A0A238D7P1"/>
<protein>
    <submittedName>
        <fullName evidence="2">Uncharacterized protein</fullName>
    </submittedName>
</protein>
<accession>A0A238D7P1</accession>
<reference evidence="2 3" key="1">
    <citation type="submission" date="2016-06" db="EMBL/GenBank/DDBJ databases">
        <authorList>
            <person name="Kjaerup R.B."/>
            <person name="Dalgaard T.S."/>
            <person name="Juul-Madsen H.R."/>
        </authorList>
    </citation>
    <scope>NUCLEOTIDE SEQUENCE [LARGE SCALE GENOMIC DNA]</scope>
    <source>
        <strain evidence="2 3">DSM 16361</strain>
    </source>
</reference>
<feature type="region of interest" description="Disordered" evidence="1">
    <location>
        <begin position="44"/>
        <end position="64"/>
    </location>
</feature>
<gene>
    <name evidence="2" type="ORF">THIARS_70851</name>
</gene>
<keyword evidence="3" id="KW-1185">Reference proteome</keyword>
<sequence length="165" mass="18294">MMFTSTVALLMARSRKGLRWRGATSAQAGRSGLAAAGGVSRRARRWSTRARASPSRWRRASRSASSWRTRSSSKALMRWSSAWRKARRSALSLKACSNAGNSEGGFVAFMRRILVRMGCVNPKFRDPIPCHCWCSRGVFDAARLNGKQSDARLAARVLPVLPPQR</sequence>
<name>A0A238D7P1_THIDL</name>
<proteinExistence type="predicted"/>